<organism evidence="1 2">
    <name type="scientific">Stylosanthes scabra</name>
    <dbReference type="NCBI Taxonomy" id="79078"/>
    <lineage>
        <taxon>Eukaryota</taxon>
        <taxon>Viridiplantae</taxon>
        <taxon>Streptophyta</taxon>
        <taxon>Embryophyta</taxon>
        <taxon>Tracheophyta</taxon>
        <taxon>Spermatophyta</taxon>
        <taxon>Magnoliopsida</taxon>
        <taxon>eudicotyledons</taxon>
        <taxon>Gunneridae</taxon>
        <taxon>Pentapetalae</taxon>
        <taxon>rosids</taxon>
        <taxon>fabids</taxon>
        <taxon>Fabales</taxon>
        <taxon>Fabaceae</taxon>
        <taxon>Papilionoideae</taxon>
        <taxon>50 kb inversion clade</taxon>
        <taxon>dalbergioids sensu lato</taxon>
        <taxon>Dalbergieae</taxon>
        <taxon>Pterocarpus clade</taxon>
        <taxon>Stylosanthes</taxon>
    </lineage>
</organism>
<keyword evidence="2" id="KW-1185">Reference proteome</keyword>
<gene>
    <name evidence="1" type="ORF">PIB30_061773</name>
</gene>
<dbReference type="EMBL" id="JASCZI010242220">
    <property type="protein sequence ID" value="MED6210187.1"/>
    <property type="molecule type" value="Genomic_DNA"/>
</dbReference>
<comment type="caution">
    <text evidence="1">The sequence shown here is derived from an EMBL/GenBank/DDBJ whole genome shotgun (WGS) entry which is preliminary data.</text>
</comment>
<name>A0ABU6YKC1_9FABA</name>
<protein>
    <submittedName>
        <fullName evidence="1">Uncharacterized protein</fullName>
    </submittedName>
</protein>
<evidence type="ECO:0000313" key="1">
    <source>
        <dbReference type="EMBL" id="MED6210187.1"/>
    </source>
</evidence>
<evidence type="ECO:0000313" key="2">
    <source>
        <dbReference type="Proteomes" id="UP001341840"/>
    </source>
</evidence>
<proteinExistence type="predicted"/>
<accession>A0ABU6YKC1</accession>
<dbReference type="Proteomes" id="UP001341840">
    <property type="component" value="Unassembled WGS sequence"/>
</dbReference>
<reference evidence="1 2" key="1">
    <citation type="journal article" date="2023" name="Plants (Basel)">
        <title>Bridging the Gap: Combining Genomics and Transcriptomics Approaches to Understand Stylosanthes scabra, an Orphan Legume from the Brazilian Caatinga.</title>
        <authorList>
            <person name="Ferreira-Neto J.R.C."/>
            <person name="da Silva M.D."/>
            <person name="Binneck E."/>
            <person name="de Melo N.F."/>
            <person name="da Silva R.H."/>
            <person name="de Melo A.L.T.M."/>
            <person name="Pandolfi V."/>
            <person name="Bustamante F.O."/>
            <person name="Brasileiro-Vidal A.C."/>
            <person name="Benko-Iseppon A.M."/>
        </authorList>
    </citation>
    <scope>NUCLEOTIDE SEQUENCE [LARGE SCALE GENOMIC DNA]</scope>
    <source>
        <tissue evidence="1">Leaves</tissue>
    </source>
</reference>
<sequence length="185" mass="21397">MGKKKSCQKVKVPRPLNAVEQRLYGWVEEAVFTQPSVVLADVLPESRRSMRLTEDATAEGDFVLEASGDDFQREVMTRCHVAVSQLHLNAWAIMRTFEQEFKWHYFKVLPSPGRRAFWLNDEGKPFPWVYWNRGVKDFTVQNLDPLEMAVCDFLLSLPVGLDEEVFDDNFTLKKIPSSTLFPHIC</sequence>